<dbReference type="InterPro" id="IPR019832">
    <property type="entry name" value="Mn/Fe_SOD_C"/>
</dbReference>
<feature type="domain" description="Manganese/iron superoxide dismutase C-terminal" evidence="2">
    <location>
        <begin position="136"/>
        <end position="193"/>
    </location>
</feature>
<proteinExistence type="predicted"/>
<name>A0A401GAK8_9APHY</name>
<comment type="caution">
    <text evidence="3">The sequence shown here is derived from an EMBL/GenBank/DDBJ whole genome shotgun (WGS) entry which is preliminary data.</text>
</comment>
<feature type="compositionally biased region" description="Low complexity" evidence="1">
    <location>
        <begin position="227"/>
        <end position="237"/>
    </location>
</feature>
<dbReference type="AlphaFoldDB" id="A0A401GAK8"/>
<evidence type="ECO:0000313" key="4">
    <source>
        <dbReference type="Proteomes" id="UP000287166"/>
    </source>
</evidence>
<reference evidence="3 4" key="1">
    <citation type="journal article" date="2018" name="Sci. Rep.">
        <title>Genome sequence of the cauliflower mushroom Sparassis crispa (Hanabiratake) and its association with beneficial usage.</title>
        <authorList>
            <person name="Kiyama R."/>
            <person name="Furutani Y."/>
            <person name="Kawaguchi K."/>
            <person name="Nakanishi T."/>
        </authorList>
    </citation>
    <scope>NUCLEOTIDE SEQUENCE [LARGE SCALE GENOMIC DNA]</scope>
</reference>
<protein>
    <submittedName>
        <fullName evidence="3">Manganese and iron superoxide dismutase</fullName>
    </submittedName>
</protein>
<evidence type="ECO:0000259" key="2">
    <source>
        <dbReference type="Pfam" id="PF02777"/>
    </source>
</evidence>
<organism evidence="3 4">
    <name type="scientific">Sparassis crispa</name>
    <dbReference type="NCBI Taxonomy" id="139825"/>
    <lineage>
        <taxon>Eukaryota</taxon>
        <taxon>Fungi</taxon>
        <taxon>Dikarya</taxon>
        <taxon>Basidiomycota</taxon>
        <taxon>Agaricomycotina</taxon>
        <taxon>Agaricomycetes</taxon>
        <taxon>Polyporales</taxon>
        <taxon>Sparassidaceae</taxon>
        <taxon>Sparassis</taxon>
    </lineage>
</organism>
<dbReference type="Gene3D" id="3.55.40.20">
    <property type="entry name" value="Iron/manganese superoxide dismutase, C-terminal domain"/>
    <property type="match status" value="2"/>
</dbReference>
<dbReference type="InterPro" id="IPR036324">
    <property type="entry name" value="Mn/Fe_SOD_N_sf"/>
</dbReference>
<feature type="domain" description="Manganese/iron superoxide dismutase C-terminal" evidence="2">
    <location>
        <begin position="293"/>
        <end position="340"/>
    </location>
</feature>
<evidence type="ECO:0000256" key="1">
    <source>
        <dbReference type="SAM" id="MobiDB-lite"/>
    </source>
</evidence>
<feature type="compositionally biased region" description="Polar residues" evidence="1">
    <location>
        <begin position="238"/>
        <end position="259"/>
    </location>
</feature>
<dbReference type="STRING" id="139825.A0A401GAK8"/>
<dbReference type="InParanoid" id="A0A401GAK8"/>
<accession>A0A401GAK8</accession>
<dbReference type="GO" id="GO:0046872">
    <property type="term" value="F:metal ion binding"/>
    <property type="evidence" value="ECO:0007669"/>
    <property type="project" value="InterPro"/>
</dbReference>
<dbReference type="PANTHER" id="PTHR42769:SF3">
    <property type="entry name" value="SUPEROXIDE DISMUTASE [FE] 2, CHLOROPLASTIC"/>
    <property type="match status" value="1"/>
</dbReference>
<dbReference type="EMBL" id="BFAD01000002">
    <property type="protein sequence ID" value="GBE79216.1"/>
    <property type="molecule type" value="Genomic_DNA"/>
</dbReference>
<dbReference type="Proteomes" id="UP000287166">
    <property type="component" value="Unassembled WGS sequence"/>
</dbReference>
<gene>
    <name evidence="3" type="ORF">SCP_0204130</name>
</gene>
<evidence type="ECO:0000313" key="3">
    <source>
        <dbReference type="EMBL" id="GBE79216.1"/>
    </source>
</evidence>
<dbReference type="GO" id="GO:0004784">
    <property type="term" value="F:superoxide dismutase activity"/>
    <property type="evidence" value="ECO:0007669"/>
    <property type="project" value="InterPro"/>
</dbReference>
<dbReference type="OrthoDB" id="275227at2759"/>
<dbReference type="PANTHER" id="PTHR42769">
    <property type="entry name" value="SUPEROXIDE DISMUTASE"/>
    <property type="match status" value="1"/>
</dbReference>
<dbReference type="RefSeq" id="XP_027610129.1">
    <property type="nucleotide sequence ID" value="XM_027754328.1"/>
</dbReference>
<dbReference type="Pfam" id="PF02777">
    <property type="entry name" value="Sod_Fe_C"/>
    <property type="match status" value="2"/>
</dbReference>
<dbReference type="SUPFAM" id="SSF54719">
    <property type="entry name" value="Fe,Mn superoxide dismutase (SOD), C-terminal domain"/>
    <property type="match status" value="1"/>
</dbReference>
<keyword evidence="4" id="KW-1185">Reference proteome</keyword>
<dbReference type="SUPFAM" id="SSF46609">
    <property type="entry name" value="Fe,Mn superoxide dismutase (SOD), N-terminal domain"/>
    <property type="match status" value="1"/>
</dbReference>
<sequence length="351" mass="38415">MSSISLRLAASTSRAARLVPAWTFPRQIRSRNIHQRKDLPYNVEEGMGHFLPSESLRMIAVDYQQGLLDRLNEQVRGTDLEGKSVVQTVIEAARNPSKILEFNYASEALNNSFFLGNLKPPQGDTTSHEGVLEGSRLYGRIALNYGTLDHLKSTFSAAVLGMFSSGWLWFVCDQTGSLGIYPTFGPGTLLVRSRVPKPLVYVYGEDARDPLVEKARALAAAKAASSESASSANAPSSPTSGISHTSPPLNPGTPSRPLSSSAIHRLEFKPSSVHSTDPAVSEDLLNETENITPKVGEVLYPLFCVSVHEHAWVSAGYGVWGKEEYMKRFWTVLNWAKVEDTYVSCVGSKLI</sequence>
<dbReference type="GeneID" id="38776133"/>
<dbReference type="InterPro" id="IPR036314">
    <property type="entry name" value="SOD_C_sf"/>
</dbReference>
<feature type="region of interest" description="Disordered" evidence="1">
    <location>
        <begin position="227"/>
        <end position="259"/>
    </location>
</feature>